<reference evidence="1 2" key="1">
    <citation type="submission" date="2013-05" db="EMBL/GenBank/DDBJ databases">
        <title>Genome assembly of Chondromyces apiculatus DSM 436.</title>
        <authorList>
            <person name="Sharma G."/>
            <person name="Khatri I."/>
            <person name="Kaur C."/>
            <person name="Mayilraj S."/>
            <person name="Subramanian S."/>
        </authorList>
    </citation>
    <scope>NUCLEOTIDE SEQUENCE [LARGE SCALE GENOMIC DNA]</scope>
    <source>
        <strain evidence="1 2">DSM 436</strain>
    </source>
</reference>
<dbReference type="Proteomes" id="UP000019678">
    <property type="component" value="Unassembled WGS sequence"/>
</dbReference>
<keyword evidence="2" id="KW-1185">Reference proteome</keyword>
<evidence type="ECO:0000313" key="1">
    <source>
        <dbReference type="EMBL" id="EYF07705.1"/>
    </source>
</evidence>
<accession>A0A017TFV5</accession>
<dbReference type="AlphaFoldDB" id="A0A017TFV5"/>
<organism evidence="1 2">
    <name type="scientific">Chondromyces apiculatus DSM 436</name>
    <dbReference type="NCBI Taxonomy" id="1192034"/>
    <lineage>
        <taxon>Bacteria</taxon>
        <taxon>Pseudomonadati</taxon>
        <taxon>Myxococcota</taxon>
        <taxon>Polyangia</taxon>
        <taxon>Polyangiales</taxon>
        <taxon>Polyangiaceae</taxon>
        <taxon>Chondromyces</taxon>
    </lineage>
</organism>
<proteinExistence type="predicted"/>
<dbReference type="EMBL" id="ASRX01000008">
    <property type="protein sequence ID" value="EYF07705.1"/>
    <property type="molecule type" value="Genomic_DNA"/>
</dbReference>
<gene>
    <name evidence="1" type="ORF">CAP_8206</name>
</gene>
<comment type="caution">
    <text evidence="1">The sequence shown here is derived from an EMBL/GenBank/DDBJ whole genome shotgun (WGS) entry which is preliminary data.</text>
</comment>
<sequence>MAEPCGAVLCNRDFIVGSANGARLPSCAMAGIALRRKLMSGATKAGRQAP</sequence>
<evidence type="ECO:0000313" key="2">
    <source>
        <dbReference type="Proteomes" id="UP000019678"/>
    </source>
</evidence>
<name>A0A017TFV5_9BACT</name>
<protein>
    <submittedName>
        <fullName evidence="1">Uncharacterized protein</fullName>
    </submittedName>
</protein>